<keyword evidence="2" id="KW-1003">Cell membrane</keyword>
<keyword evidence="3 6" id="KW-0812">Transmembrane</keyword>
<keyword evidence="7" id="KW-0969">Cilium</keyword>
<feature type="transmembrane region" description="Helical" evidence="6">
    <location>
        <begin position="12"/>
        <end position="32"/>
    </location>
</feature>
<sequence length="128" mass="14488">MILASDTSTFSTVLQLLGAMLIFVIVLIACYYTTKLVGSSRILNGRNRNINIVETVRIAPSKYVQIIQVGRKYIVIGVSKDHIEMLTEIREDEIEVNDLKVTEKTIFADVLAKVKTRQWGDKSNKDEK</sequence>
<evidence type="ECO:0000256" key="4">
    <source>
        <dbReference type="ARBA" id="ARBA00022989"/>
    </source>
</evidence>
<organism evidence="7 8">
    <name type="scientific">Anaeromicropila populeti</name>
    <dbReference type="NCBI Taxonomy" id="37658"/>
    <lineage>
        <taxon>Bacteria</taxon>
        <taxon>Bacillati</taxon>
        <taxon>Bacillota</taxon>
        <taxon>Clostridia</taxon>
        <taxon>Lachnospirales</taxon>
        <taxon>Lachnospiraceae</taxon>
        <taxon>Anaeromicropila</taxon>
    </lineage>
</organism>
<evidence type="ECO:0000256" key="3">
    <source>
        <dbReference type="ARBA" id="ARBA00022692"/>
    </source>
</evidence>
<proteinExistence type="predicted"/>
<evidence type="ECO:0000256" key="2">
    <source>
        <dbReference type="ARBA" id="ARBA00022475"/>
    </source>
</evidence>
<dbReference type="EMBL" id="FOYZ01000011">
    <property type="protein sequence ID" value="SFR95893.1"/>
    <property type="molecule type" value="Genomic_DNA"/>
</dbReference>
<dbReference type="STRING" id="37658.SAMN05661086_02839"/>
<evidence type="ECO:0000256" key="6">
    <source>
        <dbReference type="SAM" id="Phobius"/>
    </source>
</evidence>
<dbReference type="GO" id="GO:0016020">
    <property type="term" value="C:membrane"/>
    <property type="evidence" value="ECO:0007669"/>
    <property type="project" value="InterPro"/>
</dbReference>
<dbReference type="RefSeq" id="WP_092561958.1">
    <property type="nucleotide sequence ID" value="NZ_FOYZ01000011.1"/>
</dbReference>
<accession>A0A1I6KXB5</accession>
<keyword evidence="7" id="KW-0282">Flagellum</keyword>
<gene>
    <name evidence="7" type="ORF">SAMN05661086_02839</name>
</gene>
<evidence type="ECO:0000256" key="5">
    <source>
        <dbReference type="ARBA" id="ARBA00023136"/>
    </source>
</evidence>
<keyword evidence="4 6" id="KW-1133">Transmembrane helix</keyword>
<keyword evidence="5 6" id="KW-0472">Membrane</keyword>
<evidence type="ECO:0000256" key="1">
    <source>
        <dbReference type="ARBA" id="ARBA00004236"/>
    </source>
</evidence>
<keyword evidence="8" id="KW-1185">Reference proteome</keyword>
<dbReference type="OrthoDB" id="9797155at2"/>
<dbReference type="InterPro" id="IPR022781">
    <property type="entry name" value="Flagellar_biosynth_FliO"/>
</dbReference>
<comment type="subcellular location">
    <subcellularLocation>
        <location evidence="1">Cell membrane</location>
    </subcellularLocation>
</comment>
<reference evidence="7 8" key="1">
    <citation type="submission" date="2016-10" db="EMBL/GenBank/DDBJ databases">
        <authorList>
            <person name="de Groot N.N."/>
        </authorList>
    </citation>
    <scope>NUCLEOTIDE SEQUENCE [LARGE SCALE GENOMIC DNA]</scope>
    <source>
        <strain evidence="7 8">743A</strain>
    </source>
</reference>
<dbReference type="GO" id="GO:0044781">
    <property type="term" value="P:bacterial-type flagellum organization"/>
    <property type="evidence" value="ECO:0007669"/>
    <property type="project" value="InterPro"/>
</dbReference>
<evidence type="ECO:0000313" key="7">
    <source>
        <dbReference type="EMBL" id="SFR95893.1"/>
    </source>
</evidence>
<dbReference type="Proteomes" id="UP000199659">
    <property type="component" value="Unassembled WGS sequence"/>
</dbReference>
<dbReference type="AlphaFoldDB" id="A0A1I6KXB5"/>
<evidence type="ECO:0000313" key="8">
    <source>
        <dbReference type="Proteomes" id="UP000199659"/>
    </source>
</evidence>
<protein>
    <submittedName>
        <fullName evidence="7">Flagellar protein FliO/FliZ</fullName>
    </submittedName>
</protein>
<keyword evidence="7" id="KW-0966">Cell projection</keyword>
<name>A0A1I6KXB5_9FIRM</name>
<dbReference type="Pfam" id="PF04347">
    <property type="entry name" value="FliO"/>
    <property type="match status" value="1"/>
</dbReference>